<sequence>MNIREIQKILRMDRSERKKYGVSVETKRLDRTPDVKASQRMRCCETSEIDQGCTCTGTNRVTCFCTCDFDSPQVGCSCAQLCGVNPRSMIIVNADVSTISFTRRQSRYFLFPASLTQFTVVRKSMGVTPRISLSTFVTRRTNPNQQQAFLFTPRLARRILFPTPTSGLRLVPFTPIRG</sequence>
<name>A0A1I6TS53_9BACL</name>
<dbReference type="EMBL" id="FPAA01000011">
    <property type="protein sequence ID" value="SFS92083.1"/>
    <property type="molecule type" value="Genomic_DNA"/>
</dbReference>
<accession>A0A1I6TS53</accession>
<dbReference type="AlphaFoldDB" id="A0A1I6TS53"/>
<reference evidence="2" key="1">
    <citation type="submission" date="2016-10" db="EMBL/GenBank/DDBJ databases">
        <authorList>
            <person name="Varghese N."/>
            <person name="Submissions S."/>
        </authorList>
    </citation>
    <scope>NUCLEOTIDE SEQUENCE [LARGE SCALE GENOMIC DNA]</scope>
    <source>
        <strain evidence="2">DSM 45789</strain>
    </source>
</reference>
<keyword evidence="2" id="KW-1185">Reference proteome</keyword>
<protein>
    <submittedName>
        <fullName evidence="1">Uncharacterized protein</fullName>
    </submittedName>
</protein>
<evidence type="ECO:0000313" key="2">
    <source>
        <dbReference type="Proteomes" id="UP000198660"/>
    </source>
</evidence>
<dbReference type="Proteomes" id="UP000198660">
    <property type="component" value="Unassembled WGS sequence"/>
</dbReference>
<proteinExistence type="predicted"/>
<evidence type="ECO:0000313" key="1">
    <source>
        <dbReference type="EMBL" id="SFS92083.1"/>
    </source>
</evidence>
<gene>
    <name evidence="1" type="ORF">SAMN05444972_11130</name>
</gene>
<organism evidence="1 2">
    <name type="scientific">Marininema halotolerans</name>
    <dbReference type="NCBI Taxonomy" id="1155944"/>
    <lineage>
        <taxon>Bacteria</taxon>
        <taxon>Bacillati</taxon>
        <taxon>Bacillota</taxon>
        <taxon>Bacilli</taxon>
        <taxon>Bacillales</taxon>
        <taxon>Thermoactinomycetaceae</taxon>
        <taxon>Marininema</taxon>
    </lineage>
</organism>
<dbReference type="RefSeq" id="WP_140413626.1">
    <property type="nucleotide sequence ID" value="NZ_FPAA01000011.1"/>
</dbReference>